<evidence type="ECO:0008006" key="3">
    <source>
        <dbReference type="Google" id="ProtNLM"/>
    </source>
</evidence>
<dbReference type="EMBL" id="BGPR01004972">
    <property type="protein sequence ID" value="GBN05489.1"/>
    <property type="molecule type" value="Genomic_DNA"/>
</dbReference>
<keyword evidence="2" id="KW-1185">Reference proteome</keyword>
<dbReference type="OrthoDB" id="6437277at2759"/>
<name>A0A4Y2KTJ8_ARAVE</name>
<evidence type="ECO:0000313" key="2">
    <source>
        <dbReference type="Proteomes" id="UP000499080"/>
    </source>
</evidence>
<gene>
    <name evidence="1" type="ORF">AVEN_91059_1</name>
</gene>
<evidence type="ECO:0000313" key="1">
    <source>
        <dbReference type="EMBL" id="GBN05489.1"/>
    </source>
</evidence>
<dbReference type="Proteomes" id="UP000499080">
    <property type="component" value="Unassembled WGS sequence"/>
</dbReference>
<accession>A0A4Y2KTJ8</accession>
<proteinExistence type="predicted"/>
<reference evidence="1 2" key="1">
    <citation type="journal article" date="2019" name="Sci. Rep.">
        <title>Orb-weaving spider Araneus ventricosus genome elucidates the spidroin gene catalogue.</title>
        <authorList>
            <person name="Kono N."/>
            <person name="Nakamura H."/>
            <person name="Ohtoshi R."/>
            <person name="Moran D.A.P."/>
            <person name="Shinohara A."/>
            <person name="Yoshida Y."/>
            <person name="Fujiwara M."/>
            <person name="Mori M."/>
            <person name="Tomita M."/>
            <person name="Arakawa K."/>
        </authorList>
    </citation>
    <scope>NUCLEOTIDE SEQUENCE [LARGE SCALE GENOMIC DNA]</scope>
</reference>
<dbReference type="AlphaFoldDB" id="A0A4Y2KTJ8"/>
<comment type="caution">
    <text evidence="1">The sequence shown here is derived from an EMBL/GenBank/DDBJ whole genome shotgun (WGS) entry which is preliminary data.</text>
</comment>
<organism evidence="1 2">
    <name type="scientific">Araneus ventricosus</name>
    <name type="common">Orbweaver spider</name>
    <name type="synonym">Epeira ventricosa</name>
    <dbReference type="NCBI Taxonomy" id="182803"/>
    <lineage>
        <taxon>Eukaryota</taxon>
        <taxon>Metazoa</taxon>
        <taxon>Ecdysozoa</taxon>
        <taxon>Arthropoda</taxon>
        <taxon>Chelicerata</taxon>
        <taxon>Arachnida</taxon>
        <taxon>Araneae</taxon>
        <taxon>Araneomorphae</taxon>
        <taxon>Entelegynae</taxon>
        <taxon>Araneoidea</taxon>
        <taxon>Araneidae</taxon>
        <taxon>Araneus</taxon>
    </lineage>
</organism>
<sequence length="170" mass="19399">MQAFTLAWVKAQDGKPCNEAADILQKQATSEGQQIIYIPAPRSYLIKRLGEISSQKWQIQWDTGKTGGNIYQIQPKVQTTPIPWQRSEIHFTTGHGPFPTYLHRFHLKSTDFCGCDEQGSPIHYSTECPLTSSYTKFNPKFRLHQFHGKDQKFILQQGMGPFRLISIGSI</sequence>
<protein>
    <recommendedName>
        <fullName evidence="3">RNase H type-1 domain-containing protein</fullName>
    </recommendedName>
</protein>